<evidence type="ECO:0000256" key="2">
    <source>
        <dbReference type="SAM" id="Phobius"/>
    </source>
</evidence>
<evidence type="ECO:0000256" key="1">
    <source>
        <dbReference type="SAM" id="MobiDB-lite"/>
    </source>
</evidence>
<evidence type="ECO:0000313" key="3">
    <source>
        <dbReference type="EMBL" id="GMH85526.1"/>
    </source>
</evidence>
<sequence>MLDQDSEALFATHARDKNQLRMKELDLFSEQLGHIASVAAFLGSNSWFGMLEVIDITPSSTTTEVLLKYFYFICASLGFACCGLSAVGAAFVMMFGTQKAVRGRKADVERTIKEMYFFRKQLVRLLVAAVVFNMLMSASVQLARGCPNGRALGLSVTVAVLMVCASLFLVVYVKRIHGVFHVEKEMTWDGVGSGWDKRGEAESTPYLRPADRRSSRGDMVRGNGREEIK</sequence>
<feature type="transmembrane region" description="Helical" evidence="2">
    <location>
        <begin position="122"/>
        <end position="140"/>
    </location>
</feature>
<keyword evidence="2" id="KW-1133">Transmembrane helix</keyword>
<dbReference type="EMBL" id="BRXY01000304">
    <property type="protein sequence ID" value="GMH85526.1"/>
    <property type="molecule type" value="Genomic_DNA"/>
</dbReference>
<gene>
    <name evidence="3" type="ORF">TrST_g10503</name>
</gene>
<keyword evidence="2" id="KW-0812">Transmembrane</keyword>
<protein>
    <recommendedName>
        <fullName evidence="5">Transmembrane protein</fullName>
    </recommendedName>
</protein>
<feature type="compositionally biased region" description="Basic and acidic residues" evidence="1">
    <location>
        <begin position="209"/>
        <end position="229"/>
    </location>
</feature>
<keyword evidence="2" id="KW-0472">Membrane</keyword>
<feature type="transmembrane region" description="Helical" evidence="2">
    <location>
        <begin position="69"/>
        <end position="95"/>
    </location>
</feature>
<feature type="region of interest" description="Disordered" evidence="1">
    <location>
        <begin position="196"/>
        <end position="229"/>
    </location>
</feature>
<keyword evidence="4" id="KW-1185">Reference proteome</keyword>
<accession>A0A9W7B7B1</accession>
<proteinExistence type="predicted"/>
<feature type="transmembrane region" description="Helical" evidence="2">
    <location>
        <begin position="152"/>
        <end position="173"/>
    </location>
</feature>
<reference evidence="4" key="1">
    <citation type="journal article" date="2023" name="Commun. Biol.">
        <title>Genome analysis of Parmales, the sister group of diatoms, reveals the evolutionary specialization of diatoms from phago-mixotrophs to photoautotrophs.</title>
        <authorList>
            <person name="Ban H."/>
            <person name="Sato S."/>
            <person name="Yoshikawa S."/>
            <person name="Yamada K."/>
            <person name="Nakamura Y."/>
            <person name="Ichinomiya M."/>
            <person name="Sato N."/>
            <person name="Blanc-Mathieu R."/>
            <person name="Endo H."/>
            <person name="Kuwata A."/>
            <person name="Ogata H."/>
        </authorList>
    </citation>
    <scope>NUCLEOTIDE SEQUENCE [LARGE SCALE GENOMIC DNA]</scope>
    <source>
        <strain evidence="4">NIES 3701</strain>
    </source>
</reference>
<evidence type="ECO:0000313" key="4">
    <source>
        <dbReference type="Proteomes" id="UP001165085"/>
    </source>
</evidence>
<feature type="transmembrane region" description="Helical" evidence="2">
    <location>
        <begin position="31"/>
        <end position="49"/>
    </location>
</feature>
<dbReference type="OrthoDB" id="200712at2759"/>
<dbReference type="AlphaFoldDB" id="A0A9W7B7B1"/>
<name>A0A9W7B7B1_9STRA</name>
<organism evidence="3 4">
    <name type="scientific">Triparma strigata</name>
    <dbReference type="NCBI Taxonomy" id="1606541"/>
    <lineage>
        <taxon>Eukaryota</taxon>
        <taxon>Sar</taxon>
        <taxon>Stramenopiles</taxon>
        <taxon>Ochrophyta</taxon>
        <taxon>Bolidophyceae</taxon>
        <taxon>Parmales</taxon>
        <taxon>Triparmaceae</taxon>
        <taxon>Triparma</taxon>
    </lineage>
</organism>
<evidence type="ECO:0008006" key="5">
    <source>
        <dbReference type="Google" id="ProtNLM"/>
    </source>
</evidence>
<dbReference type="Proteomes" id="UP001165085">
    <property type="component" value="Unassembled WGS sequence"/>
</dbReference>
<comment type="caution">
    <text evidence="3">The sequence shown here is derived from an EMBL/GenBank/DDBJ whole genome shotgun (WGS) entry which is preliminary data.</text>
</comment>